<evidence type="ECO:0000259" key="1">
    <source>
        <dbReference type="Pfam" id="PF06202"/>
    </source>
</evidence>
<sequence length="649" mass="73032">MKFIYGKQDFKTLERGQETCCLLTNGLGGFSSVTAIGSSARSDHAFFMACMKAPNHRYNMIHRLCERLVTAEKAVFLSSQEFAGEREPEDGFLRLSSFQFEDCPVWVYHADGVEVIKTTAMKQGENTIAVRYEIHNYRREACHLEVTPFMQFVKKGGDLSPDQVFTCSDGRISSAGITLYFTTGGSVKTFEPVSETYYYACDACDGRRETGTALANHAVCCTTGPGSRSKLELVYSTEPVTETAEKIIDDAVRYRKDLERQAGFKSEAASMLAKSAAQFISRRESTGGDTILAGYPFFEDWGRDTMIALSGCALATGRYGTAKRILRTFLKAERNGLMPNLFPEGGSEPMYNTVDAALLFINSVYLYFERTNDISLVRECCPVMEHIVKQYETGTDFGIHMDEDGLITAGQGFDQVTWMDVRIGDILPTPRHGKPVEINAYWYNALRIMEKFTESPEAARHYGHLAELVKQSFQEKFWLEEKHCLRDVASGGEERDIPDNQIRCNQIWAVSMNFSMLPPEKEKQVVETVAEKLYTPYGLKTLSEDDREFRPCYGGSQFDRDLAYHQGTVWVFPLGGYYLAYLKVHGYSEAAKAEVYRRLEVLEGAMREGCAGQLPEIYDGKNPVSSKGCFAQAWSVGEILRVYEALERS</sequence>
<evidence type="ECO:0000313" key="4">
    <source>
        <dbReference type="Proteomes" id="UP001055091"/>
    </source>
</evidence>
<name>A0AA37N4D7_9FIRM</name>
<organism evidence="3 4">
    <name type="scientific">Hungatella hathewayi</name>
    <dbReference type="NCBI Taxonomy" id="154046"/>
    <lineage>
        <taxon>Bacteria</taxon>
        <taxon>Bacillati</taxon>
        <taxon>Bacillota</taxon>
        <taxon>Clostridia</taxon>
        <taxon>Lachnospirales</taxon>
        <taxon>Lachnospiraceae</taxon>
        <taxon>Hungatella</taxon>
    </lineage>
</organism>
<dbReference type="GO" id="GO:0004134">
    <property type="term" value="F:4-alpha-glucanotransferase activity"/>
    <property type="evidence" value="ECO:0007669"/>
    <property type="project" value="InterPro"/>
</dbReference>
<accession>A0AA37N4D7</accession>
<dbReference type="AlphaFoldDB" id="A0AA37N4D7"/>
<dbReference type="Pfam" id="PF06202">
    <property type="entry name" value="GDE_C"/>
    <property type="match status" value="1"/>
</dbReference>
<dbReference type="Gene3D" id="1.50.10.10">
    <property type="match status" value="1"/>
</dbReference>
<evidence type="ECO:0000313" key="3">
    <source>
        <dbReference type="EMBL" id="GKH02200.1"/>
    </source>
</evidence>
<feature type="domain" description="Glycogen debranching enzyme bacterial and archaeal type N-terminal" evidence="2">
    <location>
        <begin position="21"/>
        <end position="219"/>
    </location>
</feature>
<dbReference type="RefSeq" id="WP_118042371.1">
    <property type="nucleotide sequence ID" value="NZ_BQNJ01000002.1"/>
</dbReference>
<dbReference type="GO" id="GO:0005980">
    <property type="term" value="P:glycogen catabolic process"/>
    <property type="evidence" value="ECO:0007669"/>
    <property type="project" value="InterPro"/>
</dbReference>
<dbReference type="PANTHER" id="PTHR10569">
    <property type="entry name" value="GLYCOGEN DEBRANCHING ENZYME"/>
    <property type="match status" value="1"/>
</dbReference>
<dbReference type="InterPro" id="IPR024742">
    <property type="entry name" value="Glycogen_debranch_N"/>
</dbReference>
<dbReference type="GO" id="GO:0004135">
    <property type="term" value="F:amylo-alpha-1,6-glucosidase activity"/>
    <property type="evidence" value="ECO:0007669"/>
    <property type="project" value="InterPro"/>
</dbReference>
<dbReference type="InterPro" id="IPR032790">
    <property type="entry name" value="GDE_C"/>
</dbReference>
<reference evidence="3" key="1">
    <citation type="submission" date="2022-01" db="EMBL/GenBank/DDBJ databases">
        <title>Novel bile acid biosynthetic pathways are enriched in the microbiome of centenarians.</title>
        <authorList>
            <person name="Sato Y."/>
            <person name="Atarashi K."/>
            <person name="Plichta R.D."/>
            <person name="Arai Y."/>
            <person name="Sasajima S."/>
            <person name="Kearney M.S."/>
            <person name="Suda W."/>
            <person name="Takeshita K."/>
            <person name="Sasaki T."/>
            <person name="Okamoto S."/>
            <person name="Skelly N.A."/>
            <person name="Okamura Y."/>
            <person name="Vlamakis H."/>
            <person name="Li Y."/>
            <person name="Tanoue T."/>
            <person name="Takei H."/>
            <person name="Nittono H."/>
            <person name="Narushima S."/>
            <person name="Irie J."/>
            <person name="Itoh H."/>
            <person name="Moriya K."/>
            <person name="Sugiura Y."/>
            <person name="Suematsu M."/>
            <person name="Moritoki N."/>
            <person name="Shibata S."/>
            <person name="Littman R.D."/>
            <person name="Fischbach A.M."/>
            <person name="Uwamino Y."/>
            <person name="Inoue T."/>
            <person name="Honda A."/>
            <person name="Hattori M."/>
            <person name="Murai T."/>
            <person name="Xavier J.R."/>
            <person name="Hirose N."/>
            <person name="Honda K."/>
        </authorList>
    </citation>
    <scope>NUCLEOTIDE SEQUENCE</scope>
    <source>
        <strain evidence="3">CE91-St55</strain>
    </source>
</reference>
<proteinExistence type="predicted"/>
<evidence type="ECO:0000259" key="2">
    <source>
        <dbReference type="Pfam" id="PF12439"/>
    </source>
</evidence>
<dbReference type="InterPro" id="IPR012341">
    <property type="entry name" value="6hp_glycosidase-like_sf"/>
</dbReference>
<feature type="domain" description="Glycogen debranching enzyme C-terminal" evidence="1">
    <location>
        <begin position="275"/>
        <end position="641"/>
    </location>
</feature>
<dbReference type="InterPro" id="IPR010401">
    <property type="entry name" value="AGL/Gdb1"/>
</dbReference>
<protein>
    <submittedName>
        <fullName evidence="3">Amylo-1,6-glucosidase</fullName>
    </submittedName>
</protein>
<dbReference type="Pfam" id="PF12439">
    <property type="entry name" value="GDE_N"/>
    <property type="match status" value="1"/>
</dbReference>
<comment type="caution">
    <text evidence="3">The sequence shown here is derived from an EMBL/GenBank/DDBJ whole genome shotgun (WGS) entry which is preliminary data.</text>
</comment>
<dbReference type="InterPro" id="IPR008928">
    <property type="entry name" value="6-hairpin_glycosidase_sf"/>
</dbReference>
<dbReference type="SUPFAM" id="SSF48208">
    <property type="entry name" value="Six-hairpin glycosidases"/>
    <property type="match status" value="1"/>
</dbReference>
<dbReference type="Proteomes" id="UP001055091">
    <property type="component" value="Unassembled WGS sequence"/>
</dbReference>
<dbReference type="PANTHER" id="PTHR10569:SF2">
    <property type="entry name" value="GLYCOGEN DEBRANCHING ENZYME"/>
    <property type="match status" value="1"/>
</dbReference>
<dbReference type="EMBL" id="BQNJ01000002">
    <property type="protein sequence ID" value="GKH02200.1"/>
    <property type="molecule type" value="Genomic_DNA"/>
</dbReference>
<gene>
    <name evidence="3" type="ORF">CE91St55_41810</name>
</gene>